<protein>
    <submittedName>
        <fullName evidence="1">Uncharacterized protein</fullName>
    </submittedName>
</protein>
<dbReference type="EMBL" id="BK016270">
    <property type="protein sequence ID" value="DAG06411.1"/>
    <property type="molecule type" value="Genomic_DNA"/>
</dbReference>
<name>A0A8S5VII2_9CAUD</name>
<organism evidence="1">
    <name type="scientific">Siphoviridae sp. cthu813</name>
    <dbReference type="NCBI Taxonomy" id="2825618"/>
    <lineage>
        <taxon>Viruses</taxon>
        <taxon>Duplodnaviria</taxon>
        <taxon>Heunggongvirae</taxon>
        <taxon>Uroviricota</taxon>
        <taxon>Caudoviricetes</taxon>
    </lineage>
</organism>
<evidence type="ECO:0000313" key="1">
    <source>
        <dbReference type="EMBL" id="DAG06411.1"/>
    </source>
</evidence>
<sequence length="85" mass="9665">MEIQKIVIRRPVSTDDKLKGLAIIMSVDMAKFPKTIDAVKSLPFDKQREAFYTAVKIDRAARLLGFLSVRDMITFIDMYGPDSLL</sequence>
<accession>A0A8S5VII2</accession>
<reference evidence="1" key="1">
    <citation type="journal article" date="2021" name="Proc. Natl. Acad. Sci. U.S.A.">
        <title>A Catalog of Tens of Thousands of Viruses from Human Metagenomes Reveals Hidden Associations with Chronic Diseases.</title>
        <authorList>
            <person name="Tisza M.J."/>
            <person name="Buck C.B."/>
        </authorList>
    </citation>
    <scope>NUCLEOTIDE SEQUENCE</scope>
    <source>
        <strain evidence="1">Cthu813</strain>
    </source>
</reference>
<proteinExistence type="predicted"/>